<evidence type="ECO:0000313" key="1">
    <source>
        <dbReference type="EMBL" id="EDQ89963.1"/>
    </source>
</evidence>
<sequence length="347" mass="38767">MFGSMFGGDRPDASVTGAETVEKLCVRLESASLLEDRRSAVQGLRALAKEYQVEVGSQGMTHLVDVLRHDHQDTEIANHALEALIQVTTAKDKNDDGDVGIMFTEMFVKDTDNVLLLLSRLSTVDFHVRYNLSRLLTILLENRPKQMQQCIIQQPVGISRLMDLLDDRREVIRNQGLLIIYELTRGNADVQKIVAFENAFERMFRIIAEEGHCDGGVIVLDCLRLMHNLLYLNPSNQNYFRELSCVQKIPGFFAVLESFQKQEWPEATVDNIQAMLHIVRLLVSPTNTPNSRLAAQATVQSCGLLEQLMNLSLASSLPKREEALLAVAETIRGPLNMPPHAGAGVDC</sequence>
<protein>
    <recommendedName>
        <fullName evidence="3">Vesicle tethering protein Uso1/P115-like head domain-containing protein</fullName>
    </recommendedName>
</protein>
<dbReference type="STRING" id="81824.A9UY57"/>
<dbReference type="GO" id="GO:0048193">
    <property type="term" value="P:Golgi vesicle transport"/>
    <property type="evidence" value="ECO:0007669"/>
    <property type="project" value="InterPro"/>
</dbReference>
<dbReference type="AlphaFoldDB" id="A9UY57"/>
<proteinExistence type="predicted"/>
<gene>
    <name evidence="1" type="ORF">MONBRDRAFT_18885</name>
</gene>
<dbReference type="Gene3D" id="1.25.10.10">
    <property type="entry name" value="Leucine-rich Repeat Variant"/>
    <property type="match status" value="1"/>
</dbReference>
<dbReference type="InterPro" id="IPR024095">
    <property type="entry name" value="Vesicle_P115"/>
</dbReference>
<dbReference type="RefSeq" id="XP_001745385.1">
    <property type="nucleotide sequence ID" value="XM_001745333.1"/>
</dbReference>
<evidence type="ECO:0000313" key="2">
    <source>
        <dbReference type="Proteomes" id="UP000001357"/>
    </source>
</evidence>
<dbReference type="Pfam" id="PF18770">
    <property type="entry name" value="Arm_vescicular"/>
    <property type="match status" value="1"/>
</dbReference>
<evidence type="ECO:0008006" key="3">
    <source>
        <dbReference type="Google" id="ProtNLM"/>
    </source>
</evidence>
<keyword evidence="2" id="KW-1185">Reference proteome</keyword>
<dbReference type="KEGG" id="mbr:MONBRDRAFT_18885"/>
<dbReference type="InterPro" id="IPR016024">
    <property type="entry name" value="ARM-type_fold"/>
</dbReference>
<name>A9UY57_MONBE</name>
<organism evidence="1 2">
    <name type="scientific">Monosiga brevicollis</name>
    <name type="common">Choanoflagellate</name>
    <dbReference type="NCBI Taxonomy" id="81824"/>
    <lineage>
        <taxon>Eukaryota</taxon>
        <taxon>Choanoflagellata</taxon>
        <taxon>Craspedida</taxon>
        <taxon>Salpingoecidae</taxon>
        <taxon>Monosiga</taxon>
    </lineage>
</organism>
<dbReference type="OMA" id="NTHANQM"/>
<dbReference type="InterPro" id="IPR011989">
    <property type="entry name" value="ARM-like"/>
</dbReference>
<dbReference type="Proteomes" id="UP000001357">
    <property type="component" value="Unassembled WGS sequence"/>
</dbReference>
<dbReference type="PANTHER" id="PTHR10013:SF0">
    <property type="entry name" value="GENERAL VESICULAR TRANSPORT FACTOR P115"/>
    <property type="match status" value="1"/>
</dbReference>
<dbReference type="PANTHER" id="PTHR10013">
    <property type="entry name" value="GENERAL VESICULAR TRANSPORT FACTOR P115"/>
    <property type="match status" value="1"/>
</dbReference>
<dbReference type="GeneID" id="5890648"/>
<dbReference type="eggNOG" id="KOG0946">
    <property type="taxonomic scope" value="Eukaryota"/>
</dbReference>
<accession>A9UY57</accession>
<dbReference type="SUPFAM" id="SSF48371">
    <property type="entry name" value="ARM repeat"/>
    <property type="match status" value="1"/>
</dbReference>
<dbReference type="InParanoid" id="A9UY57"/>
<dbReference type="EMBL" id="CH991549">
    <property type="protein sequence ID" value="EDQ89963.1"/>
    <property type="molecule type" value="Genomic_DNA"/>
</dbReference>
<dbReference type="InterPro" id="IPR041209">
    <property type="entry name" value="P115_Arm_rpt"/>
</dbReference>
<reference evidence="1 2" key="1">
    <citation type="journal article" date="2008" name="Nature">
        <title>The genome of the choanoflagellate Monosiga brevicollis and the origin of metazoans.</title>
        <authorList>
            <consortium name="JGI Sequencing"/>
            <person name="King N."/>
            <person name="Westbrook M.J."/>
            <person name="Young S.L."/>
            <person name="Kuo A."/>
            <person name="Abedin M."/>
            <person name="Chapman J."/>
            <person name="Fairclough S."/>
            <person name="Hellsten U."/>
            <person name="Isogai Y."/>
            <person name="Letunic I."/>
            <person name="Marr M."/>
            <person name="Pincus D."/>
            <person name="Putnam N."/>
            <person name="Rokas A."/>
            <person name="Wright K.J."/>
            <person name="Zuzow R."/>
            <person name="Dirks W."/>
            <person name="Good M."/>
            <person name="Goodstein D."/>
            <person name="Lemons D."/>
            <person name="Li W."/>
            <person name="Lyons J.B."/>
            <person name="Morris A."/>
            <person name="Nichols S."/>
            <person name="Richter D.J."/>
            <person name="Salamov A."/>
            <person name="Bork P."/>
            <person name="Lim W.A."/>
            <person name="Manning G."/>
            <person name="Miller W.T."/>
            <person name="McGinnis W."/>
            <person name="Shapiro H."/>
            <person name="Tjian R."/>
            <person name="Grigoriev I.V."/>
            <person name="Rokhsar D."/>
        </authorList>
    </citation>
    <scope>NUCLEOTIDE SEQUENCE [LARGE SCALE GENOMIC DNA]</scope>
    <source>
        <strain evidence="2">MX1 / ATCC 50154</strain>
    </source>
</reference>